<gene>
    <name evidence="1" type="primary">208</name>
    <name evidence="1" type="ORF">SLAVMIC_00227</name>
</gene>
<reference evidence="1" key="1">
    <citation type="submission" date="2021-06" db="EMBL/GenBank/DDBJ databases">
        <authorList>
            <person name="Gannon L."/>
            <person name="Redgwell R T."/>
            <person name="Michniewski S."/>
            <person name="Harrison D C."/>
            <person name="Millard A."/>
        </authorList>
    </citation>
    <scope>NUCLEOTIDE SEQUENCE</scope>
</reference>
<organism evidence="1">
    <name type="scientific">uncultured marine phage</name>
    <dbReference type="NCBI Taxonomy" id="707152"/>
    <lineage>
        <taxon>Viruses</taxon>
        <taxon>environmental samples</taxon>
    </lineage>
</organism>
<protein>
    <submittedName>
        <fullName evidence="1">Gp208</fullName>
    </submittedName>
</protein>
<evidence type="ECO:0000313" key="1">
    <source>
        <dbReference type="EMBL" id="CAG7580058.1"/>
    </source>
</evidence>
<name>A0A8D9CBW3_9VIRU</name>
<proteinExistence type="predicted"/>
<accession>A0A8D9CBW3</accession>
<sequence>MYIKFQIFGSESSLDLDCMCFVDEIPSIQESHDLCDKYTEYIQDITKTDKEINTNICVIKKGIVVETFKGTADEVNNSLYLTYDLHDQHFPLMISRLIPRDVELKILRTCRVILSFWSRSEFRPQVKSALRGDIYQKMETLKIKFEDVSVEKRNVKIDDYFKVMAFQLGQTIGLIDGIELYSKESIMEQYPDLEPFLMRRGDRPFDILEKYKTELLSKIKDRNFIQTKDF</sequence>
<dbReference type="EMBL" id="OU342829">
    <property type="protein sequence ID" value="CAG7580058.1"/>
    <property type="molecule type" value="Genomic_DNA"/>
</dbReference>